<dbReference type="AlphaFoldDB" id="A0A9D4CFK6"/>
<keyword evidence="2" id="KW-1185">Reference proteome</keyword>
<reference evidence="1" key="2">
    <citation type="submission" date="2020-11" db="EMBL/GenBank/DDBJ databases">
        <authorList>
            <person name="McCartney M.A."/>
            <person name="Auch B."/>
            <person name="Kono T."/>
            <person name="Mallez S."/>
            <person name="Becker A."/>
            <person name="Gohl D.M."/>
            <person name="Silverstein K.A.T."/>
            <person name="Koren S."/>
            <person name="Bechman K.B."/>
            <person name="Herman A."/>
            <person name="Abrahante J.E."/>
            <person name="Garbe J."/>
        </authorList>
    </citation>
    <scope>NUCLEOTIDE SEQUENCE</scope>
    <source>
        <strain evidence="1">Duluth1</strain>
        <tissue evidence="1">Whole animal</tissue>
    </source>
</reference>
<reference evidence="1" key="1">
    <citation type="journal article" date="2019" name="bioRxiv">
        <title>The Genome of the Zebra Mussel, Dreissena polymorpha: A Resource for Invasive Species Research.</title>
        <authorList>
            <person name="McCartney M.A."/>
            <person name="Auch B."/>
            <person name="Kono T."/>
            <person name="Mallez S."/>
            <person name="Zhang Y."/>
            <person name="Obille A."/>
            <person name="Becker A."/>
            <person name="Abrahante J.E."/>
            <person name="Garbe J."/>
            <person name="Badalamenti J.P."/>
            <person name="Herman A."/>
            <person name="Mangelson H."/>
            <person name="Liachko I."/>
            <person name="Sullivan S."/>
            <person name="Sone E.D."/>
            <person name="Koren S."/>
            <person name="Silverstein K.A.T."/>
            <person name="Beckman K.B."/>
            <person name="Gohl D.M."/>
        </authorList>
    </citation>
    <scope>NUCLEOTIDE SEQUENCE</scope>
    <source>
        <strain evidence="1">Duluth1</strain>
        <tissue evidence="1">Whole animal</tissue>
    </source>
</reference>
<evidence type="ECO:0000313" key="1">
    <source>
        <dbReference type="EMBL" id="KAH3723577.1"/>
    </source>
</evidence>
<accession>A0A9D4CFK6</accession>
<organism evidence="1 2">
    <name type="scientific">Dreissena polymorpha</name>
    <name type="common">Zebra mussel</name>
    <name type="synonym">Mytilus polymorpha</name>
    <dbReference type="NCBI Taxonomy" id="45954"/>
    <lineage>
        <taxon>Eukaryota</taxon>
        <taxon>Metazoa</taxon>
        <taxon>Spiralia</taxon>
        <taxon>Lophotrochozoa</taxon>
        <taxon>Mollusca</taxon>
        <taxon>Bivalvia</taxon>
        <taxon>Autobranchia</taxon>
        <taxon>Heteroconchia</taxon>
        <taxon>Euheterodonta</taxon>
        <taxon>Imparidentia</taxon>
        <taxon>Neoheterodontei</taxon>
        <taxon>Myida</taxon>
        <taxon>Dreissenoidea</taxon>
        <taxon>Dreissenidae</taxon>
        <taxon>Dreissena</taxon>
    </lineage>
</organism>
<dbReference type="Proteomes" id="UP000828390">
    <property type="component" value="Unassembled WGS sequence"/>
</dbReference>
<proteinExistence type="predicted"/>
<evidence type="ECO:0000313" key="2">
    <source>
        <dbReference type="Proteomes" id="UP000828390"/>
    </source>
</evidence>
<sequence length="80" mass="8842">MRCIDCEQNFGGFCRRACLRLYVAQTHVLLSLEGLEGRSFLITTDGQSASQLKVFAPMIALMLRGLKQWLGAHVRGGSTI</sequence>
<gene>
    <name evidence="1" type="ORF">DPMN_049368</name>
</gene>
<comment type="caution">
    <text evidence="1">The sequence shown here is derived from an EMBL/GenBank/DDBJ whole genome shotgun (WGS) entry which is preliminary data.</text>
</comment>
<dbReference type="EMBL" id="JAIWYP010000012">
    <property type="protein sequence ID" value="KAH3723577.1"/>
    <property type="molecule type" value="Genomic_DNA"/>
</dbReference>
<protein>
    <submittedName>
        <fullName evidence="1">Uncharacterized protein</fullName>
    </submittedName>
</protein>
<name>A0A9D4CFK6_DREPO</name>